<organism evidence="2 3">
    <name type="scientific">Polyangium spumosum</name>
    <dbReference type="NCBI Taxonomy" id="889282"/>
    <lineage>
        <taxon>Bacteria</taxon>
        <taxon>Pseudomonadati</taxon>
        <taxon>Myxococcota</taxon>
        <taxon>Polyangia</taxon>
        <taxon>Polyangiales</taxon>
        <taxon>Polyangiaceae</taxon>
        <taxon>Polyangium</taxon>
    </lineage>
</organism>
<feature type="chain" id="PRO_5027107519" evidence="1">
    <location>
        <begin position="24"/>
        <end position="353"/>
    </location>
</feature>
<sequence length="353" mass="37455">MPRRLASLAAVLFGLTLAPPALAAKPKIAFRLEYAPPTPPEGCPDAEELAFMLAGEFGYMVVRTDVSPVVRVEVHRVGRAFEAELWGPDAADGAEAWHGKTDAQGTCRELAYDIAALVRARLGPGAWGHEDPPAHLAAPPEVEVQRPELRPVAPRLPESLSYLLPPALASVVTSPEATDEPPVQVEASLGVAASPYGLPSFGLGGNGMLAVRWKRFALAGDVRGLITPASGIGEPEAPGRASLTTFALLGCATPKMFDVCAVVNASRLNFDLDPSSQLQSADAFSMGFGGRVAARWQFSSRFALVGYAETTGEIRNIVFRVRDPEDPTAPVYYWRSPTVRVVAGVAVSAALFD</sequence>
<dbReference type="EMBL" id="WJIE01000001">
    <property type="protein sequence ID" value="MRG90354.1"/>
    <property type="molecule type" value="Genomic_DNA"/>
</dbReference>
<dbReference type="AlphaFoldDB" id="A0A6N7PJS8"/>
<evidence type="ECO:0000313" key="3">
    <source>
        <dbReference type="Proteomes" id="UP000440224"/>
    </source>
</evidence>
<feature type="signal peptide" evidence="1">
    <location>
        <begin position="1"/>
        <end position="23"/>
    </location>
</feature>
<dbReference type="Proteomes" id="UP000440224">
    <property type="component" value="Unassembled WGS sequence"/>
</dbReference>
<keyword evidence="1" id="KW-0732">Signal</keyword>
<dbReference type="RefSeq" id="WP_153817280.1">
    <property type="nucleotide sequence ID" value="NZ_WJIE01000001.1"/>
</dbReference>
<keyword evidence="3" id="KW-1185">Reference proteome</keyword>
<gene>
    <name evidence="2" type="ORF">GF068_00210</name>
</gene>
<protein>
    <submittedName>
        <fullName evidence="2">Uncharacterized protein</fullName>
    </submittedName>
</protein>
<accession>A0A6N7PJS8</accession>
<reference evidence="2 3" key="1">
    <citation type="submission" date="2019-10" db="EMBL/GenBank/DDBJ databases">
        <title>A soil myxobacterium in the family Polyangiaceae.</title>
        <authorList>
            <person name="Li Y."/>
            <person name="Wang J."/>
        </authorList>
    </citation>
    <scope>NUCLEOTIDE SEQUENCE [LARGE SCALE GENOMIC DNA]</scope>
    <source>
        <strain evidence="2 3">DSM 14734</strain>
    </source>
</reference>
<evidence type="ECO:0000256" key="1">
    <source>
        <dbReference type="SAM" id="SignalP"/>
    </source>
</evidence>
<proteinExistence type="predicted"/>
<evidence type="ECO:0000313" key="2">
    <source>
        <dbReference type="EMBL" id="MRG90354.1"/>
    </source>
</evidence>
<comment type="caution">
    <text evidence="2">The sequence shown here is derived from an EMBL/GenBank/DDBJ whole genome shotgun (WGS) entry which is preliminary data.</text>
</comment>
<name>A0A6N7PJS8_9BACT</name>